<dbReference type="SUPFAM" id="SSF103359">
    <property type="entry name" value="Suppressor of Fused, N-terminal domain"/>
    <property type="match status" value="1"/>
</dbReference>
<dbReference type="EMBL" id="SGXF01000004">
    <property type="protein sequence ID" value="RZS94339.1"/>
    <property type="molecule type" value="Genomic_DNA"/>
</dbReference>
<evidence type="ECO:0000259" key="1">
    <source>
        <dbReference type="Pfam" id="PF05076"/>
    </source>
</evidence>
<dbReference type="InterPro" id="IPR007768">
    <property type="entry name" value="Suppressor_of_fused"/>
</dbReference>
<dbReference type="RefSeq" id="WP_130435458.1">
    <property type="nucleotide sequence ID" value="NZ_SGXF01000004.1"/>
</dbReference>
<gene>
    <name evidence="2" type="ORF">EV209_2180</name>
</gene>
<keyword evidence="3" id="KW-1185">Reference proteome</keyword>
<name>A0A4V2F5X5_9FIRM</name>
<evidence type="ECO:0000313" key="3">
    <source>
        <dbReference type="Proteomes" id="UP000292927"/>
    </source>
</evidence>
<feature type="domain" description="Suppressor of fused-like" evidence="1">
    <location>
        <begin position="42"/>
        <end position="203"/>
    </location>
</feature>
<comment type="caution">
    <text evidence="2">The sequence shown here is derived from an EMBL/GenBank/DDBJ whole genome shotgun (WGS) entry which is preliminary data.</text>
</comment>
<sequence length="347" mass="38243">MNDEIELGQAGFDAISEKMKQLYPSQDGTYYGTIIPYSLGGGDPLDGVEVWESERGVPHWHYITYGFSELYEKENDTPDVSGYGFELTFRLKRSGEEQPPSWPVSLLQNLGRYIFSSGNVFSSGHYIDCNGPIALETDTLLTALAFRVDPELGEMDTPNGRMAFLQAIGITGNEMEAMMCWNGEKFLAALEEQIPLCITDLARGSQMEVSAFRDICQNGMEQDGSSTGFLYLDEVGVSLKDNHARIRLGAGHDRILKNMLRARVGKGKALCLQGKNTLIQFQSGKQALVTLEDECLALTLPEQALTELCAALQPHAGVYPLASFPLTVELVPTRITDQKGNVLKVIE</sequence>
<dbReference type="InterPro" id="IPR037181">
    <property type="entry name" value="SUFU_N"/>
</dbReference>
<dbReference type="InterPro" id="IPR020941">
    <property type="entry name" value="SUFU-like_domain"/>
</dbReference>
<protein>
    <submittedName>
        <fullName evidence="2">Suppressor of fused protein SUFU</fullName>
    </submittedName>
</protein>
<organism evidence="2 3">
    <name type="scientific">Cuneatibacter caecimuris</name>
    <dbReference type="NCBI Taxonomy" id="1796618"/>
    <lineage>
        <taxon>Bacteria</taxon>
        <taxon>Bacillati</taxon>
        <taxon>Bacillota</taxon>
        <taxon>Clostridia</taxon>
        <taxon>Lachnospirales</taxon>
        <taxon>Lachnospiraceae</taxon>
        <taxon>Cuneatibacter</taxon>
    </lineage>
</organism>
<dbReference type="PIRSF" id="PIRSF038192">
    <property type="entry name" value="Txn_reg_BtrU_prd"/>
    <property type="match status" value="1"/>
</dbReference>
<dbReference type="GO" id="GO:0005737">
    <property type="term" value="C:cytoplasm"/>
    <property type="evidence" value="ECO:0007669"/>
    <property type="project" value="TreeGrafter"/>
</dbReference>
<evidence type="ECO:0000313" key="2">
    <source>
        <dbReference type="EMBL" id="RZS94339.1"/>
    </source>
</evidence>
<reference evidence="2 3" key="1">
    <citation type="submission" date="2019-02" db="EMBL/GenBank/DDBJ databases">
        <title>Genomic Encyclopedia of Type Strains, Phase IV (KMG-IV): sequencing the most valuable type-strain genomes for metagenomic binning, comparative biology and taxonomic classification.</title>
        <authorList>
            <person name="Goeker M."/>
        </authorList>
    </citation>
    <scope>NUCLEOTIDE SEQUENCE [LARGE SCALE GENOMIC DNA]</scope>
    <source>
        <strain evidence="2 3">DSM 29486</strain>
    </source>
</reference>
<accession>A0A4V2F5X5</accession>
<dbReference type="Pfam" id="PF05076">
    <property type="entry name" value="SUFU"/>
    <property type="match status" value="1"/>
</dbReference>
<proteinExistence type="predicted"/>
<dbReference type="PANTHER" id="PTHR10928">
    <property type="entry name" value="SUPPRESSOR OF FUSED"/>
    <property type="match status" value="1"/>
</dbReference>
<dbReference type="Proteomes" id="UP000292927">
    <property type="component" value="Unassembled WGS sequence"/>
</dbReference>
<dbReference type="PANTHER" id="PTHR10928:SF2">
    <property type="entry name" value="SUPPRESSOR OF FUSED HOMOLOG"/>
    <property type="match status" value="1"/>
</dbReference>
<dbReference type="AlphaFoldDB" id="A0A4V2F5X5"/>
<dbReference type="InterPro" id="IPR017429">
    <property type="entry name" value="Suppressor_of_fused_bac"/>
</dbReference>
<dbReference type="OrthoDB" id="9023549at2"/>